<evidence type="ECO:0000256" key="1">
    <source>
        <dbReference type="SAM" id="Phobius"/>
    </source>
</evidence>
<keyword evidence="1" id="KW-1133">Transmembrane helix</keyword>
<evidence type="ECO:0000313" key="2">
    <source>
        <dbReference type="EMBL" id="NRT17300.1"/>
    </source>
</evidence>
<dbReference type="RefSeq" id="WP_173808091.1">
    <property type="nucleotide sequence ID" value="NZ_JABSNP010000001.1"/>
</dbReference>
<dbReference type="Proteomes" id="UP000779507">
    <property type="component" value="Unassembled WGS sequence"/>
</dbReference>
<reference evidence="2 3" key="1">
    <citation type="submission" date="2020-05" db="EMBL/GenBank/DDBJ databases">
        <title>Genomic Encyclopedia of Type Strains, Phase IV (KMG-V): Genome sequencing to study the core and pangenomes of soil and plant-associated prokaryotes.</title>
        <authorList>
            <person name="Whitman W."/>
        </authorList>
    </citation>
    <scope>NUCLEOTIDE SEQUENCE [LARGE SCALE GENOMIC DNA]</scope>
    <source>
        <strain evidence="2 3">9A</strain>
    </source>
</reference>
<feature type="transmembrane region" description="Helical" evidence="1">
    <location>
        <begin position="71"/>
        <end position="88"/>
    </location>
</feature>
<sequence length="215" mass="24019">MELDDLRRQWQQPAPSASAALTLAELSALLTRQRGSLVDKMRRNARWEAVGTALLAAATVGFLPFVPELGLLPHLLLLLTFVLLYYYYRVLGALRQMTKITGSVRNHLARLCAGLRQMLRFNYGLTLAMVPITLLVTLGLPMGRELARVGQEILRHQPVHWGRLPLLTGILLGAGGLVRALVIPVTRWQLQRLYGQHLDRLEGQLRELDEPPPGA</sequence>
<gene>
    <name evidence="2" type="ORF">HNP98_000103</name>
</gene>
<organism evidence="2 3">
    <name type="scientific">Hymenobacter caeli</name>
    <dbReference type="NCBI Taxonomy" id="2735894"/>
    <lineage>
        <taxon>Bacteria</taxon>
        <taxon>Pseudomonadati</taxon>
        <taxon>Bacteroidota</taxon>
        <taxon>Cytophagia</taxon>
        <taxon>Cytophagales</taxon>
        <taxon>Hymenobacteraceae</taxon>
        <taxon>Hymenobacter</taxon>
    </lineage>
</organism>
<feature type="transmembrane region" description="Helical" evidence="1">
    <location>
        <begin position="162"/>
        <end position="182"/>
    </location>
</feature>
<name>A0ABX2FLB7_9BACT</name>
<proteinExistence type="predicted"/>
<keyword evidence="1" id="KW-0472">Membrane</keyword>
<dbReference type="EMBL" id="JABSNP010000001">
    <property type="protein sequence ID" value="NRT17300.1"/>
    <property type="molecule type" value="Genomic_DNA"/>
</dbReference>
<evidence type="ECO:0000313" key="3">
    <source>
        <dbReference type="Proteomes" id="UP000779507"/>
    </source>
</evidence>
<feature type="transmembrane region" description="Helical" evidence="1">
    <location>
        <begin position="123"/>
        <end position="142"/>
    </location>
</feature>
<protein>
    <submittedName>
        <fullName evidence="2">Uncharacterized protein</fullName>
    </submittedName>
</protein>
<keyword evidence="1" id="KW-0812">Transmembrane</keyword>
<feature type="transmembrane region" description="Helical" evidence="1">
    <location>
        <begin position="47"/>
        <end position="65"/>
    </location>
</feature>
<keyword evidence="3" id="KW-1185">Reference proteome</keyword>
<comment type="caution">
    <text evidence="2">The sequence shown here is derived from an EMBL/GenBank/DDBJ whole genome shotgun (WGS) entry which is preliminary data.</text>
</comment>
<accession>A0ABX2FLB7</accession>